<dbReference type="Pfam" id="PF02816">
    <property type="entry name" value="Alpha_kinase"/>
    <property type="match status" value="1"/>
</dbReference>
<dbReference type="GO" id="GO:0005524">
    <property type="term" value="F:ATP binding"/>
    <property type="evidence" value="ECO:0007669"/>
    <property type="project" value="UniProtKB-KW"/>
</dbReference>
<name>A0A183E9E8_9BILA</name>
<dbReference type="GO" id="GO:1903013">
    <property type="term" value="P:response to differentiation-inducing factor 1"/>
    <property type="evidence" value="ECO:0007669"/>
    <property type="project" value="TreeGrafter"/>
</dbReference>
<keyword evidence="5" id="KW-0067">ATP-binding</keyword>
<dbReference type="PROSITE" id="PS51158">
    <property type="entry name" value="ALPHA_KINASE"/>
    <property type="match status" value="1"/>
</dbReference>
<dbReference type="CDD" id="cd16967">
    <property type="entry name" value="Alpha_kinase_eEF2K"/>
    <property type="match status" value="1"/>
</dbReference>
<dbReference type="PANTHER" id="PTHR45992:SF2">
    <property type="entry name" value="EUKARYOTIC ELONGATION FACTOR 2 KINASE"/>
    <property type="match status" value="1"/>
</dbReference>
<keyword evidence="2" id="KW-0808">Transferase</keyword>
<keyword evidence="4" id="KW-0418">Kinase</keyword>
<dbReference type="InterPro" id="IPR051852">
    <property type="entry name" value="Alpha-type_PK"/>
</dbReference>
<accession>A0A183E9E8</accession>
<dbReference type="AlphaFoldDB" id="A0A183E9E8"/>
<evidence type="ECO:0000259" key="6">
    <source>
        <dbReference type="PROSITE" id="PS51158"/>
    </source>
</evidence>
<dbReference type="InterPro" id="IPR047588">
    <property type="entry name" value="eEF2K_a_kinase_dom"/>
</dbReference>
<evidence type="ECO:0000256" key="2">
    <source>
        <dbReference type="ARBA" id="ARBA00022679"/>
    </source>
</evidence>
<dbReference type="PANTHER" id="PTHR45992">
    <property type="entry name" value="EUKARYOTIC ELONGATION FACTOR 2 KINASE-RELATED"/>
    <property type="match status" value="1"/>
</dbReference>
<evidence type="ECO:0000256" key="5">
    <source>
        <dbReference type="ARBA" id="ARBA00022840"/>
    </source>
</evidence>
<evidence type="ECO:0000256" key="1">
    <source>
        <dbReference type="ARBA" id="ARBA00022527"/>
    </source>
</evidence>
<dbReference type="InterPro" id="IPR011009">
    <property type="entry name" value="Kinase-like_dom_sf"/>
</dbReference>
<dbReference type="Gene3D" id="3.30.200.20">
    <property type="entry name" value="Phosphorylase Kinase, domain 1"/>
    <property type="match status" value="1"/>
</dbReference>
<sequence>LPVRKCKRHRYSALRQTWTTDIVQVKMHPEPFARGAMRECYRLKKLGSGRNDSWTHAQNFVVKKYMKAVEKEMDSKLWAEEFNRHNPPKKIDIFQMCVLEFPDENQPFYHMERYIEGEYIKYNSNSGFVSGIHRKTPQAFSHFTFERSGHQLIVVDIQGVGDLYTDPQIHTASGEGYGNGNLGTKGMALFFHSHLCNDICRSMCLTEFDLAETEKTALLEGNNPETVIFRFVSSRGC</sequence>
<dbReference type="WBParaSite" id="GPUH_0001761101-mRNA-1">
    <property type="protein sequence ID" value="GPUH_0001761101-mRNA-1"/>
    <property type="gene ID" value="GPUH_0001761101"/>
</dbReference>
<dbReference type="GO" id="GO:0004686">
    <property type="term" value="F:elongation factor-2 kinase activity"/>
    <property type="evidence" value="ECO:0007669"/>
    <property type="project" value="InterPro"/>
</dbReference>
<dbReference type="GO" id="GO:0031037">
    <property type="term" value="P:myosin II filament disassembly"/>
    <property type="evidence" value="ECO:0007669"/>
    <property type="project" value="TreeGrafter"/>
</dbReference>
<protein>
    <submittedName>
        <fullName evidence="7">Alpha-type protein kinase domain-containing protein</fullName>
    </submittedName>
</protein>
<dbReference type="FunFam" id="3.20.200.10:FF:000002">
    <property type="entry name" value="Eukaryotic elongation factor 2 kinase"/>
    <property type="match status" value="1"/>
</dbReference>
<dbReference type="SUPFAM" id="SSF56112">
    <property type="entry name" value="Protein kinase-like (PK-like)"/>
    <property type="match status" value="1"/>
</dbReference>
<dbReference type="InterPro" id="IPR004166">
    <property type="entry name" value="a-kinase_dom"/>
</dbReference>
<proteinExistence type="predicted"/>
<reference evidence="7" key="1">
    <citation type="submission" date="2016-06" db="UniProtKB">
        <authorList>
            <consortium name="WormBaseParasite"/>
        </authorList>
    </citation>
    <scope>IDENTIFICATION</scope>
</reference>
<dbReference type="SMART" id="SM00811">
    <property type="entry name" value="Alpha_kinase"/>
    <property type="match status" value="1"/>
</dbReference>
<keyword evidence="1" id="KW-0723">Serine/threonine-protein kinase</keyword>
<evidence type="ECO:0000313" key="7">
    <source>
        <dbReference type="WBParaSite" id="GPUH_0001761101-mRNA-1"/>
    </source>
</evidence>
<keyword evidence="3" id="KW-0547">Nucleotide-binding</keyword>
<dbReference type="Gene3D" id="3.20.200.10">
    <property type="entry name" value="MHCK/EF2 kinase"/>
    <property type="match status" value="1"/>
</dbReference>
<evidence type="ECO:0000256" key="3">
    <source>
        <dbReference type="ARBA" id="ARBA00022741"/>
    </source>
</evidence>
<evidence type="ECO:0000256" key="4">
    <source>
        <dbReference type="ARBA" id="ARBA00022777"/>
    </source>
</evidence>
<organism evidence="7">
    <name type="scientific">Gongylonema pulchrum</name>
    <dbReference type="NCBI Taxonomy" id="637853"/>
    <lineage>
        <taxon>Eukaryota</taxon>
        <taxon>Metazoa</taxon>
        <taxon>Ecdysozoa</taxon>
        <taxon>Nematoda</taxon>
        <taxon>Chromadorea</taxon>
        <taxon>Rhabditida</taxon>
        <taxon>Spirurina</taxon>
        <taxon>Spiruromorpha</taxon>
        <taxon>Spiruroidea</taxon>
        <taxon>Gongylonematidae</taxon>
        <taxon>Gongylonema</taxon>
    </lineage>
</organism>
<feature type="domain" description="Alpha-type protein kinase" evidence="6">
    <location>
        <begin position="10"/>
        <end position="208"/>
    </location>
</feature>